<name>A0ABS8T0I0_DATST</name>
<keyword evidence="3" id="KW-0132">Cell division</keyword>
<dbReference type="PANTHER" id="PTHR23168:SF0">
    <property type="entry name" value="MITOTIC SPINDLE ASSEMBLY CHECKPOINT PROTEIN MAD1"/>
    <property type="match status" value="1"/>
</dbReference>
<evidence type="ECO:0000256" key="4">
    <source>
        <dbReference type="ARBA" id="ARBA00022776"/>
    </source>
</evidence>
<sequence length="323" mass="36408">MIWNTTTTEAKGAEQATGRYGSPSSGNRQLVIYEDTPLPESSHHHPETSSQMLCTYQCRQMFHAFVSPMEHVGLDGVIDTMAQDNLIYKEDIEDAERKKFSDQFLNAEQELLLLKGRGGSAGPANEGGQRFSRLDSENSCSCTANLRGEEKVDKADSHFSSNKYRKRIILGGIAQLQSHFLCRGRCILERMEFRATNAEKESVHGRSSWKRTKEERLDEERCPGKRPEREGRVGLLKQRFQGDMEKLEDELNAWKSMIKDIPGASCAADVPPKFAALQRVGHLGVSFVDLMIDFNAGKLLPNYFLLIVRILILQRILPVLSFG</sequence>
<keyword evidence="6" id="KW-0131">Cell cycle</keyword>
<proteinExistence type="inferred from homology"/>
<comment type="subcellular location">
    <subcellularLocation>
        <location evidence="1">Nucleus</location>
    </subcellularLocation>
</comment>
<feature type="region of interest" description="Disordered" evidence="7">
    <location>
        <begin position="1"/>
        <end position="27"/>
    </location>
</feature>
<dbReference type="EMBL" id="JACEIK010000978">
    <property type="protein sequence ID" value="MCD7464593.1"/>
    <property type="molecule type" value="Genomic_DNA"/>
</dbReference>
<accession>A0ABS8T0I0</accession>
<evidence type="ECO:0000256" key="6">
    <source>
        <dbReference type="ARBA" id="ARBA00023306"/>
    </source>
</evidence>
<evidence type="ECO:0000256" key="5">
    <source>
        <dbReference type="ARBA" id="ARBA00023242"/>
    </source>
</evidence>
<evidence type="ECO:0000256" key="7">
    <source>
        <dbReference type="SAM" id="MobiDB-lite"/>
    </source>
</evidence>
<evidence type="ECO:0000313" key="9">
    <source>
        <dbReference type="Proteomes" id="UP000823775"/>
    </source>
</evidence>
<evidence type="ECO:0000256" key="3">
    <source>
        <dbReference type="ARBA" id="ARBA00022618"/>
    </source>
</evidence>
<evidence type="ECO:0000256" key="2">
    <source>
        <dbReference type="ARBA" id="ARBA00008029"/>
    </source>
</evidence>
<keyword evidence="5" id="KW-0539">Nucleus</keyword>
<comment type="caution">
    <text evidence="8">The sequence shown here is derived from an EMBL/GenBank/DDBJ whole genome shotgun (WGS) entry which is preliminary data.</text>
</comment>
<keyword evidence="4" id="KW-0498">Mitosis</keyword>
<organism evidence="8 9">
    <name type="scientific">Datura stramonium</name>
    <name type="common">Jimsonweed</name>
    <name type="synonym">Common thornapple</name>
    <dbReference type="NCBI Taxonomy" id="4076"/>
    <lineage>
        <taxon>Eukaryota</taxon>
        <taxon>Viridiplantae</taxon>
        <taxon>Streptophyta</taxon>
        <taxon>Embryophyta</taxon>
        <taxon>Tracheophyta</taxon>
        <taxon>Spermatophyta</taxon>
        <taxon>Magnoliopsida</taxon>
        <taxon>eudicotyledons</taxon>
        <taxon>Gunneridae</taxon>
        <taxon>Pentapetalae</taxon>
        <taxon>asterids</taxon>
        <taxon>lamiids</taxon>
        <taxon>Solanales</taxon>
        <taxon>Solanaceae</taxon>
        <taxon>Solanoideae</taxon>
        <taxon>Datureae</taxon>
        <taxon>Datura</taxon>
    </lineage>
</organism>
<keyword evidence="9" id="KW-1185">Reference proteome</keyword>
<dbReference type="InterPro" id="IPR008672">
    <property type="entry name" value="Mad1"/>
</dbReference>
<evidence type="ECO:0000256" key="1">
    <source>
        <dbReference type="ARBA" id="ARBA00004123"/>
    </source>
</evidence>
<gene>
    <name evidence="8" type="ORF">HAX54_053053</name>
</gene>
<comment type="similarity">
    <text evidence="2">Belongs to the MAD1 family.</text>
</comment>
<reference evidence="8 9" key="1">
    <citation type="journal article" date="2021" name="BMC Genomics">
        <title>Datura genome reveals duplications of psychoactive alkaloid biosynthetic genes and high mutation rate following tissue culture.</title>
        <authorList>
            <person name="Rajewski A."/>
            <person name="Carter-House D."/>
            <person name="Stajich J."/>
            <person name="Litt A."/>
        </authorList>
    </citation>
    <scope>NUCLEOTIDE SEQUENCE [LARGE SCALE GENOMIC DNA]</scope>
    <source>
        <strain evidence="8">AR-01</strain>
    </source>
</reference>
<dbReference type="Proteomes" id="UP000823775">
    <property type="component" value="Unassembled WGS sequence"/>
</dbReference>
<dbReference type="PANTHER" id="PTHR23168">
    <property type="entry name" value="MITOTIC SPINDLE ASSEMBLY CHECKPOINT PROTEIN MAD1 MITOTIC ARREST DEFICIENT-LIKE PROTEIN 1"/>
    <property type="match status" value="1"/>
</dbReference>
<protein>
    <submittedName>
        <fullName evidence="8">Uncharacterized protein</fullName>
    </submittedName>
</protein>
<evidence type="ECO:0000313" key="8">
    <source>
        <dbReference type="EMBL" id="MCD7464593.1"/>
    </source>
</evidence>